<reference evidence="2" key="2">
    <citation type="journal article" date="2021" name="PeerJ">
        <title>Extensive microbial diversity within the chicken gut microbiome revealed by metagenomics and culture.</title>
        <authorList>
            <person name="Gilroy R."/>
            <person name="Ravi A."/>
            <person name="Getino M."/>
            <person name="Pursley I."/>
            <person name="Horton D.L."/>
            <person name="Alikhan N.F."/>
            <person name="Baker D."/>
            <person name="Gharbi K."/>
            <person name="Hall N."/>
            <person name="Watson M."/>
            <person name="Adriaenssens E.M."/>
            <person name="Foster-Nyarko E."/>
            <person name="Jarju S."/>
            <person name="Secka A."/>
            <person name="Antonio M."/>
            <person name="Oren A."/>
            <person name="Chaudhuri R.R."/>
            <person name="La Ragione R."/>
            <person name="Hildebrand F."/>
            <person name="Pallen M.J."/>
        </authorList>
    </citation>
    <scope>NUCLEOTIDE SEQUENCE</scope>
    <source>
        <strain evidence="2">ChiSjej3B21-11622</strain>
    </source>
</reference>
<evidence type="ECO:0000256" key="1">
    <source>
        <dbReference type="SAM" id="Phobius"/>
    </source>
</evidence>
<feature type="transmembrane region" description="Helical" evidence="1">
    <location>
        <begin position="291"/>
        <end position="311"/>
    </location>
</feature>
<feature type="transmembrane region" description="Helical" evidence="1">
    <location>
        <begin position="317"/>
        <end position="336"/>
    </location>
</feature>
<evidence type="ECO:0000313" key="3">
    <source>
        <dbReference type="Proteomes" id="UP000886886"/>
    </source>
</evidence>
<reference evidence="2" key="1">
    <citation type="submission" date="2020-10" db="EMBL/GenBank/DDBJ databases">
        <authorList>
            <person name="Gilroy R."/>
        </authorList>
    </citation>
    <scope>NUCLEOTIDE SEQUENCE</scope>
    <source>
        <strain evidence="2">ChiSjej3B21-11622</strain>
    </source>
</reference>
<sequence>MMWLTLLGYEFKKMFHRKSFWISLVGVYLLLLLVNSMWIFGNVYVEGTQVATSRQLARDESQAGKKLNGLLLTNEVIQEAFREEAQFPGYTAEHFLEENRKALKSQKITELFGNLMGSMGEGITETETGRSEADTDTPDYYQSWREYVRASFSEEGLTPVETAYWETSLEQVETPWRYAYNEAYARFLNMQSMNLFLTALAIVICLAPLFAQECTAKTDALILSGKFGRQEVFWAKITAGILFSVLWSVLVYGSVLLEEIMIYGAGDLTVPIQTLPAFFGSAWQASVGSMLLILLLCSILASVLTALFAMLCSAGMKSAFGPVILGLILTFLPVFLGSVPRSFRSIYLITQLLPGKFASVDSLFGGTLFSIGGLSLRAYEYIPIAYVGIGAACLLLAGYGYLKQRRV</sequence>
<proteinExistence type="predicted"/>
<feature type="transmembrane region" description="Helical" evidence="1">
    <location>
        <begin position="232"/>
        <end position="254"/>
    </location>
</feature>
<feature type="transmembrane region" description="Helical" evidence="1">
    <location>
        <begin position="193"/>
        <end position="211"/>
    </location>
</feature>
<dbReference type="PANTHER" id="PTHR37305:SF1">
    <property type="entry name" value="MEMBRANE PROTEIN"/>
    <property type="match status" value="1"/>
</dbReference>
<feature type="transmembrane region" description="Helical" evidence="1">
    <location>
        <begin position="357"/>
        <end position="376"/>
    </location>
</feature>
<accession>A0A9D0ZX69</accession>
<keyword evidence="1" id="KW-0812">Transmembrane</keyword>
<dbReference type="PANTHER" id="PTHR37305">
    <property type="entry name" value="INTEGRAL MEMBRANE PROTEIN-RELATED"/>
    <property type="match status" value="1"/>
</dbReference>
<keyword evidence="1" id="KW-1133">Transmembrane helix</keyword>
<feature type="transmembrane region" description="Helical" evidence="1">
    <location>
        <begin position="20"/>
        <end position="40"/>
    </location>
</feature>
<gene>
    <name evidence="2" type="ORF">IAB26_10840</name>
</gene>
<organism evidence="2 3">
    <name type="scientific">Candidatus Limivivens merdigallinarum</name>
    <dbReference type="NCBI Taxonomy" id="2840859"/>
    <lineage>
        <taxon>Bacteria</taxon>
        <taxon>Bacillati</taxon>
        <taxon>Bacillota</taxon>
        <taxon>Clostridia</taxon>
        <taxon>Lachnospirales</taxon>
        <taxon>Lachnospiraceae</taxon>
        <taxon>Lachnospiraceae incertae sedis</taxon>
        <taxon>Candidatus Limivivens</taxon>
    </lineage>
</organism>
<name>A0A9D0ZX69_9FIRM</name>
<dbReference type="EMBL" id="DVFT01000158">
    <property type="protein sequence ID" value="HIQ97045.1"/>
    <property type="molecule type" value="Genomic_DNA"/>
</dbReference>
<keyword evidence="1" id="KW-0472">Membrane</keyword>
<dbReference type="AlphaFoldDB" id="A0A9D0ZX69"/>
<dbReference type="Proteomes" id="UP000886886">
    <property type="component" value="Unassembled WGS sequence"/>
</dbReference>
<protein>
    <submittedName>
        <fullName evidence="2">ABC transporter permease</fullName>
    </submittedName>
</protein>
<feature type="transmembrane region" description="Helical" evidence="1">
    <location>
        <begin position="382"/>
        <end position="402"/>
    </location>
</feature>
<evidence type="ECO:0000313" key="2">
    <source>
        <dbReference type="EMBL" id="HIQ97045.1"/>
    </source>
</evidence>
<comment type="caution">
    <text evidence="2">The sequence shown here is derived from an EMBL/GenBank/DDBJ whole genome shotgun (WGS) entry which is preliminary data.</text>
</comment>